<proteinExistence type="predicted"/>
<feature type="chain" id="PRO_5017474730" evidence="1">
    <location>
        <begin position="32"/>
        <end position="76"/>
    </location>
</feature>
<sequence length="76" mass="8310">MSIDLSSRNGTSAGTSKTLLILLFLATGADESDFRGTDFSIISSCRLVVSAKGLRPFFPLTYIKIDPLSSKYHHWG</sequence>
<keyword evidence="3" id="KW-1185">Reference proteome</keyword>
<dbReference type="EMBL" id="QKYT01000033">
    <property type="protein sequence ID" value="RIA97189.1"/>
    <property type="molecule type" value="Genomic_DNA"/>
</dbReference>
<gene>
    <name evidence="2" type="ORF">C1645_307642</name>
</gene>
<dbReference type="AlphaFoldDB" id="A0A397TIH9"/>
<accession>A0A397TIH9</accession>
<evidence type="ECO:0000313" key="2">
    <source>
        <dbReference type="EMBL" id="RIA97189.1"/>
    </source>
</evidence>
<evidence type="ECO:0000313" key="3">
    <source>
        <dbReference type="Proteomes" id="UP000265703"/>
    </source>
</evidence>
<keyword evidence="1" id="KW-0732">Signal</keyword>
<evidence type="ECO:0000256" key="1">
    <source>
        <dbReference type="SAM" id="SignalP"/>
    </source>
</evidence>
<protein>
    <submittedName>
        <fullName evidence="2">Uncharacterized protein</fullName>
    </submittedName>
</protein>
<name>A0A397TIH9_9GLOM</name>
<reference evidence="2 3" key="1">
    <citation type="submission" date="2018-06" db="EMBL/GenBank/DDBJ databases">
        <title>Comparative genomics reveals the genomic features of Rhizophagus irregularis, R. cerebriforme, R. diaphanum and Gigaspora rosea, and their symbiotic lifestyle signature.</title>
        <authorList>
            <person name="Morin E."/>
            <person name="San Clemente H."/>
            <person name="Chen E.C.H."/>
            <person name="De La Providencia I."/>
            <person name="Hainaut M."/>
            <person name="Kuo A."/>
            <person name="Kohler A."/>
            <person name="Murat C."/>
            <person name="Tang N."/>
            <person name="Roy S."/>
            <person name="Loubradou J."/>
            <person name="Henrissat B."/>
            <person name="Grigoriev I.V."/>
            <person name="Corradi N."/>
            <person name="Roux C."/>
            <person name="Martin F.M."/>
        </authorList>
    </citation>
    <scope>NUCLEOTIDE SEQUENCE [LARGE SCALE GENOMIC DNA]</scope>
    <source>
        <strain evidence="2 3">DAOM 227022</strain>
    </source>
</reference>
<feature type="signal peptide" evidence="1">
    <location>
        <begin position="1"/>
        <end position="31"/>
    </location>
</feature>
<organism evidence="2 3">
    <name type="scientific">Glomus cerebriforme</name>
    <dbReference type="NCBI Taxonomy" id="658196"/>
    <lineage>
        <taxon>Eukaryota</taxon>
        <taxon>Fungi</taxon>
        <taxon>Fungi incertae sedis</taxon>
        <taxon>Mucoromycota</taxon>
        <taxon>Glomeromycotina</taxon>
        <taxon>Glomeromycetes</taxon>
        <taxon>Glomerales</taxon>
        <taxon>Glomeraceae</taxon>
        <taxon>Glomus</taxon>
    </lineage>
</organism>
<dbReference type="Proteomes" id="UP000265703">
    <property type="component" value="Unassembled WGS sequence"/>
</dbReference>
<comment type="caution">
    <text evidence="2">The sequence shown here is derived from an EMBL/GenBank/DDBJ whole genome shotgun (WGS) entry which is preliminary data.</text>
</comment>